<dbReference type="AlphaFoldDB" id="A0A7J0GAH5"/>
<dbReference type="EMBL" id="BJWL01000019">
    <property type="protein sequence ID" value="GFZ07825.1"/>
    <property type="molecule type" value="Genomic_DNA"/>
</dbReference>
<dbReference type="GO" id="GO:0016020">
    <property type="term" value="C:membrane"/>
    <property type="evidence" value="ECO:0007669"/>
    <property type="project" value="TreeGrafter"/>
</dbReference>
<keyword evidence="1" id="KW-0472">Membrane</keyword>
<name>A0A7J0GAH5_9ERIC</name>
<sequence length="162" mass="18029">MKLCLGSLLSMYGCIQYHNKAGGGDRINSANFDSEQGTNAKHSGPNQERNIRQTAGFLGYLFQIIFQMNAGAVMLTDCVFWFIIVPFLEIKDYKLSFLIIYMHSINALFLLGDTALNCLVFVGGSDAYTMLRYLRVGNEVETLSIVKMVPSVLSVCDVIYVS</sequence>
<protein>
    <submittedName>
        <fullName evidence="2">Uncharacterized protein</fullName>
    </submittedName>
</protein>
<gene>
    <name evidence="2" type="ORF">Acr_19g0007620</name>
</gene>
<dbReference type="PANTHER" id="PTHR12242:SF22">
    <property type="entry name" value="OS02G0130600 PROTEIN"/>
    <property type="match status" value="1"/>
</dbReference>
<proteinExistence type="predicted"/>
<keyword evidence="3" id="KW-1185">Reference proteome</keyword>
<feature type="transmembrane region" description="Helical" evidence="1">
    <location>
        <begin position="96"/>
        <end position="122"/>
    </location>
</feature>
<evidence type="ECO:0000313" key="3">
    <source>
        <dbReference type="Proteomes" id="UP000585474"/>
    </source>
</evidence>
<evidence type="ECO:0000313" key="2">
    <source>
        <dbReference type="EMBL" id="GFZ07825.1"/>
    </source>
</evidence>
<organism evidence="2 3">
    <name type="scientific">Actinidia rufa</name>
    <dbReference type="NCBI Taxonomy" id="165716"/>
    <lineage>
        <taxon>Eukaryota</taxon>
        <taxon>Viridiplantae</taxon>
        <taxon>Streptophyta</taxon>
        <taxon>Embryophyta</taxon>
        <taxon>Tracheophyta</taxon>
        <taxon>Spermatophyta</taxon>
        <taxon>Magnoliopsida</taxon>
        <taxon>eudicotyledons</taxon>
        <taxon>Gunneridae</taxon>
        <taxon>Pentapetalae</taxon>
        <taxon>asterids</taxon>
        <taxon>Ericales</taxon>
        <taxon>Actinidiaceae</taxon>
        <taxon>Actinidia</taxon>
    </lineage>
</organism>
<keyword evidence="1" id="KW-1133">Transmembrane helix</keyword>
<dbReference type="OrthoDB" id="1721510at2759"/>
<comment type="caution">
    <text evidence="2">The sequence shown here is derived from an EMBL/GenBank/DDBJ whole genome shotgun (WGS) entry which is preliminary data.</text>
</comment>
<evidence type="ECO:0000256" key="1">
    <source>
        <dbReference type="SAM" id="Phobius"/>
    </source>
</evidence>
<dbReference type="PANTHER" id="PTHR12242">
    <property type="entry name" value="OS02G0130600 PROTEIN-RELATED"/>
    <property type="match status" value="1"/>
</dbReference>
<accession>A0A7J0GAH5</accession>
<dbReference type="Proteomes" id="UP000585474">
    <property type="component" value="Unassembled WGS sequence"/>
</dbReference>
<keyword evidence="1" id="KW-0812">Transmembrane</keyword>
<reference evidence="2 3" key="1">
    <citation type="submission" date="2019-07" db="EMBL/GenBank/DDBJ databases">
        <title>De Novo Assembly of kiwifruit Actinidia rufa.</title>
        <authorList>
            <person name="Sugita-Konishi S."/>
            <person name="Sato K."/>
            <person name="Mori E."/>
            <person name="Abe Y."/>
            <person name="Kisaki G."/>
            <person name="Hamano K."/>
            <person name="Suezawa K."/>
            <person name="Otani M."/>
            <person name="Fukuda T."/>
            <person name="Manabe T."/>
            <person name="Gomi K."/>
            <person name="Tabuchi M."/>
            <person name="Akimitsu K."/>
            <person name="Kataoka I."/>
        </authorList>
    </citation>
    <scope>NUCLEOTIDE SEQUENCE [LARGE SCALE GENOMIC DNA]</scope>
    <source>
        <strain evidence="3">cv. Fuchu</strain>
    </source>
</reference>
<feature type="transmembrane region" description="Helical" evidence="1">
    <location>
        <begin position="57"/>
        <end position="84"/>
    </location>
</feature>